<dbReference type="GO" id="GO:0030245">
    <property type="term" value="P:cellulose catabolic process"/>
    <property type="evidence" value="ECO:0007669"/>
    <property type="project" value="UniProtKB-KW"/>
</dbReference>
<dbReference type="EMBL" id="JAEPRA010000015">
    <property type="protein sequence ID" value="KAG2175135.1"/>
    <property type="molecule type" value="Genomic_DNA"/>
</dbReference>
<feature type="domain" description="Glycoside hydrolase family 5" evidence="8">
    <location>
        <begin position="10"/>
        <end position="283"/>
    </location>
</feature>
<dbReference type="PROSITE" id="PS00659">
    <property type="entry name" value="GLYCOSYL_HYDROL_F5"/>
    <property type="match status" value="1"/>
</dbReference>
<evidence type="ECO:0000256" key="2">
    <source>
        <dbReference type="ARBA" id="ARBA00022801"/>
    </source>
</evidence>
<evidence type="ECO:0000313" key="10">
    <source>
        <dbReference type="Proteomes" id="UP000612746"/>
    </source>
</evidence>
<keyword evidence="2 7" id="KW-0378">Hydrolase</keyword>
<dbReference type="Pfam" id="PF00150">
    <property type="entry name" value="Cellulase"/>
    <property type="match status" value="1"/>
</dbReference>
<dbReference type="SUPFAM" id="SSF51445">
    <property type="entry name" value="(Trans)glycosidases"/>
    <property type="match status" value="1"/>
</dbReference>
<feature type="non-terminal residue" evidence="9">
    <location>
        <position position="1"/>
    </location>
</feature>
<name>A0A8H7PK05_9FUNG</name>
<accession>A0A8H7PK05</accession>
<dbReference type="AlphaFoldDB" id="A0A8H7PK05"/>
<protein>
    <recommendedName>
        <fullName evidence="8">Glycoside hydrolase family 5 domain-containing protein</fullName>
    </recommendedName>
</protein>
<comment type="similarity">
    <text evidence="1 7">Belongs to the glycosyl hydrolase 5 (cellulase A) family.</text>
</comment>
<comment type="caution">
    <text evidence="9">The sequence shown here is derived from an EMBL/GenBank/DDBJ whole genome shotgun (WGS) entry which is preliminary data.</text>
</comment>
<proteinExistence type="inferred from homology"/>
<evidence type="ECO:0000256" key="3">
    <source>
        <dbReference type="ARBA" id="ARBA00023001"/>
    </source>
</evidence>
<keyword evidence="5 7" id="KW-0326">Glycosidase</keyword>
<evidence type="ECO:0000259" key="8">
    <source>
        <dbReference type="Pfam" id="PF00150"/>
    </source>
</evidence>
<organism evidence="9 10">
    <name type="scientific">Umbelopsis vinacea</name>
    <dbReference type="NCBI Taxonomy" id="44442"/>
    <lineage>
        <taxon>Eukaryota</taxon>
        <taxon>Fungi</taxon>
        <taxon>Fungi incertae sedis</taxon>
        <taxon>Mucoromycota</taxon>
        <taxon>Mucoromycotina</taxon>
        <taxon>Umbelopsidomycetes</taxon>
        <taxon>Umbelopsidales</taxon>
        <taxon>Umbelopsidaceae</taxon>
        <taxon>Umbelopsis</taxon>
    </lineage>
</organism>
<keyword evidence="4" id="KW-0119">Carbohydrate metabolism</keyword>
<dbReference type="GO" id="GO:0004553">
    <property type="term" value="F:hydrolase activity, hydrolyzing O-glycosyl compounds"/>
    <property type="evidence" value="ECO:0007669"/>
    <property type="project" value="InterPro"/>
</dbReference>
<evidence type="ECO:0000256" key="1">
    <source>
        <dbReference type="ARBA" id="ARBA00005641"/>
    </source>
</evidence>
<sequence>YIPHGLWAVSYQTLLQNISSSGYNAIRLPYSNDIFNTANTPNSINTQVNAGLLNKTSLEVMDILINYAGSLGLKIILDRHRPDASGQSALWYTAATPESTWIADWVTLANRYKGNTAVIGADLHNEPHDPACWGCGNTTIDWRLAAERAGNAILAVQPNWLIIVEGTSIVNGNSYWWGGNLMAAGQFPVRLNVPNKLVYSIHDYSTDVAQQTWFSDPTFPANLPGIWDKYWGYLLKQASPVPIWVGEFGTTLAVASDGQWLSTLVSYMNTNGAHWAFWCWNPNHCLIATKQKMPISSRQSFHWVDQLPHPPRHRYHHLPLHPKVQHLRLQLPLPPVKAQQPPQQLQQRLHQVHVRRYMVSVEELALQVRLAARLEHANLVAPIILSA</sequence>
<keyword evidence="6" id="KW-0624">Polysaccharide degradation</keyword>
<dbReference type="InterPro" id="IPR017853">
    <property type="entry name" value="GH"/>
</dbReference>
<dbReference type="PANTHER" id="PTHR35923">
    <property type="entry name" value="MAJOR EXTRACELLULAR ENDOGLUCANASE"/>
    <property type="match status" value="1"/>
</dbReference>
<reference evidence="9" key="1">
    <citation type="submission" date="2020-12" db="EMBL/GenBank/DDBJ databases">
        <title>Metabolic potential, ecology and presence of endohyphal bacteria is reflected in genomic diversity of Mucoromycotina.</title>
        <authorList>
            <person name="Muszewska A."/>
            <person name="Okrasinska A."/>
            <person name="Steczkiewicz K."/>
            <person name="Drgas O."/>
            <person name="Orlowska M."/>
            <person name="Perlinska-Lenart U."/>
            <person name="Aleksandrzak-Piekarczyk T."/>
            <person name="Szatraj K."/>
            <person name="Zielenkiewicz U."/>
            <person name="Pilsyk S."/>
            <person name="Malc E."/>
            <person name="Mieczkowski P."/>
            <person name="Kruszewska J.S."/>
            <person name="Biernat P."/>
            <person name="Pawlowska J."/>
        </authorList>
    </citation>
    <scope>NUCLEOTIDE SEQUENCE</scope>
    <source>
        <strain evidence="9">WA0000051536</strain>
    </source>
</reference>
<evidence type="ECO:0000256" key="7">
    <source>
        <dbReference type="RuleBase" id="RU361153"/>
    </source>
</evidence>
<evidence type="ECO:0000256" key="4">
    <source>
        <dbReference type="ARBA" id="ARBA00023277"/>
    </source>
</evidence>
<gene>
    <name evidence="9" type="ORF">INT44_007623</name>
</gene>
<dbReference type="Proteomes" id="UP000612746">
    <property type="component" value="Unassembled WGS sequence"/>
</dbReference>
<dbReference type="OrthoDB" id="442731at2759"/>
<evidence type="ECO:0000313" key="9">
    <source>
        <dbReference type="EMBL" id="KAG2175135.1"/>
    </source>
</evidence>
<dbReference type="PANTHER" id="PTHR35923:SF2">
    <property type="entry name" value="ENDOGLUCANASE"/>
    <property type="match status" value="1"/>
</dbReference>
<dbReference type="Gene3D" id="3.20.20.80">
    <property type="entry name" value="Glycosidases"/>
    <property type="match status" value="1"/>
</dbReference>
<keyword evidence="3" id="KW-0136">Cellulose degradation</keyword>
<dbReference type="InterPro" id="IPR001547">
    <property type="entry name" value="Glyco_hydro_5"/>
</dbReference>
<evidence type="ECO:0000256" key="6">
    <source>
        <dbReference type="ARBA" id="ARBA00023326"/>
    </source>
</evidence>
<keyword evidence="10" id="KW-1185">Reference proteome</keyword>
<dbReference type="InterPro" id="IPR018087">
    <property type="entry name" value="Glyco_hydro_5_CS"/>
</dbReference>
<evidence type="ECO:0000256" key="5">
    <source>
        <dbReference type="ARBA" id="ARBA00023295"/>
    </source>
</evidence>